<evidence type="ECO:0000259" key="5">
    <source>
        <dbReference type="Pfam" id="PF00155"/>
    </source>
</evidence>
<dbReference type="InterPro" id="IPR004838">
    <property type="entry name" value="NHTrfase_class1_PyrdxlP-BS"/>
</dbReference>
<accession>A0ABM9BW25</accession>
<sequence length="425" mass="46769">MPGDENKIMSIEQYQNTFIQTNFADRIGGANYGKDTNIYKFEKIKRAKASAKQDFPNIELIDMGVGEPDEMADEGIVSKLALEAAKEENRGYSDNGIPEFKAAAAAYLKEVFQVEGIDPVNEVVHSIGSKPALAMLPSCFINPGDITIMTIPGYPVLGTHTKYLGGQVYTVELKKENNFLPDLNSIPEDIAHKAKLLYLNYPNNPTGASATPEFFSAVVDWAKKYNVVVIHDAPYAALTYDGVKPLSFLSVPGAKDVGVELHSLSKSYNMTGWRIGFVAGNPLVVKAFSDVKDNNDSGQFIAIQKAAAYGLANPQITEAIAAKYSRRHNMLVDALNSLGFKAEKPKGSFFLYVAAPKGVKGGRRFESGEDFSQFLIREKLISTVPWDDAGAFVRFSVTFVAKGEEEEKRVISEIQRRLSDVEFEF</sequence>
<name>A0ABM9BW25_9BACL</name>
<dbReference type="NCBIfam" id="NF004937">
    <property type="entry name" value="PRK06290.1"/>
    <property type="match status" value="1"/>
</dbReference>
<comment type="cofactor">
    <cofactor evidence="1 4">
        <name>pyridoxal 5'-phosphate</name>
        <dbReference type="ChEBI" id="CHEBI:597326"/>
    </cofactor>
</comment>
<dbReference type="EC" id="2.6.1.-" evidence="4"/>
<dbReference type="GO" id="GO:0010285">
    <property type="term" value="F:L,L-diaminopimelate aminotransferase activity"/>
    <property type="evidence" value="ECO:0007669"/>
    <property type="project" value="UniProtKB-EC"/>
</dbReference>
<dbReference type="PANTHER" id="PTHR42832:SF3">
    <property type="entry name" value="L-GLUTAMINE--4-(METHYLSULFANYL)-2-OXOBUTANOATE AMINOTRANSFERASE"/>
    <property type="match status" value="1"/>
</dbReference>
<evidence type="ECO:0000256" key="3">
    <source>
        <dbReference type="ARBA" id="ARBA00022679"/>
    </source>
</evidence>
<dbReference type="InterPro" id="IPR015422">
    <property type="entry name" value="PyrdxlP-dep_Trfase_small"/>
</dbReference>
<protein>
    <recommendedName>
        <fullName evidence="4">Aminotransferase</fullName>
        <ecNumber evidence="4">2.6.1.-</ecNumber>
    </recommendedName>
</protein>
<feature type="domain" description="Aminotransferase class I/classII large" evidence="5">
    <location>
        <begin position="59"/>
        <end position="407"/>
    </location>
</feature>
<dbReference type="InterPro" id="IPR015424">
    <property type="entry name" value="PyrdxlP-dep_Trfase"/>
</dbReference>
<evidence type="ECO:0000313" key="7">
    <source>
        <dbReference type="Proteomes" id="UP000838324"/>
    </source>
</evidence>
<dbReference type="PROSITE" id="PS00105">
    <property type="entry name" value="AA_TRANSFER_CLASS_1"/>
    <property type="match status" value="1"/>
</dbReference>
<evidence type="ECO:0000256" key="4">
    <source>
        <dbReference type="RuleBase" id="RU000481"/>
    </source>
</evidence>
<dbReference type="SUPFAM" id="SSF53383">
    <property type="entry name" value="PLP-dependent transferases"/>
    <property type="match status" value="1"/>
</dbReference>
<evidence type="ECO:0000313" key="6">
    <source>
        <dbReference type="EMBL" id="CAH1196011.1"/>
    </source>
</evidence>
<evidence type="ECO:0000256" key="2">
    <source>
        <dbReference type="ARBA" id="ARBA00022576"/>
    </source>
</evidence>
<dbReference type="Gene3D" id="3.40.640.10">
    <property type="entry name" value="Type I PLP-dependent aspartate aminotransferase-like (Major domain)"/>
    <property type="match status" value="1"/>
</dbReference>
<comment type="caution">
    <text evidence="6">The sequence shown here is derived from an EMBL/GenBank/DDBJ whole genome shotgun (WGS) entry which is preliminary data.</text>
</comment>
<keyword evidence="7" id="KW-1185">Reference proteome</keyword>
<dbReference type="CDD" id="cd00609">
    <property type="entry name" value="AAT_like"/>
    <property type="match status" value="1"/>
</dbReference>
<dbReference type="InterPro" id="IPR004839">
    <property type="entry name" value="Aminotransferase_I/II_large"/>
</dbReference>
<keyword evidence="2 4" id="KW-0032">Aminotransferase</keyword>
<dbReference type="Gene3D" id="3.90.1150.10">
    <property type="entry name" value="Aspartate Aminotransferase, domain 1"/>
    <property type="match status" value="1"/>
</dbReference>
<dbReference type="InterPro" id="IPR050881">
    <property type="entry name" value="LL-DAP_aminotransferase"/>
</dbReference>
<dbReference type="PANTHER" id="PTHR42832">
    <property type="entry name" value="AMINO ACID AMINOTRANSFERASE"/>
    <property type="match status" value="1"/>
</dbReference>
<organism evidence="6 7">
    <name type="scientific">Paenibacillus auburnensis</name>
    <dbReference type="NCBI Taxonomy" id="2905649"/>
    <lineage>
        <taxon>Bacteria</taxon>
        <taxon>Bacillati</taxon>
        <taxon>Bacillota</taxon>
        <taxon>Bacilli</taxon>
        <taxon>Bacillales</taxon>
        <taxon>Paenibacillaceae</taxon>
        <taxon>Paenibacillus</taxon>
    </lineage>
</organism>
<dbReference type="Pfam" id="PF00155">
    <property type="entry name" value="Aminotran_1_2"/>
    <property type="match status" value="1"/>
</dbReference>
<comment type="similarity">
    <text evidence="4">Belongs to the class-I pyridoxal-phosphate-dependent aminotransferase family.</text>
</comment>
<dbReference type="InterPro" id="IPR015421">
    <property type="entry name" value="PyrdxlP-dep_Trfase_major"/>
</dbReference>
<keyword evidence="3 4" id="KW-0808">Transferase</keyword>
<dbReference type="EMBL" id="CAKMMG010000001">
    <property type="protein sequence ID" value="CAH1196011.1"/>
    <property type="molecule type" value="Genomic_DNA"/>
</dbReference>
<proteinExistence type="inferred from homology"/>
<reference evidence="6" key="1">
    <citation type="submission" date="2022-01" db="EMBL/GenBank/DDBJ databases">
        <authorList>
            <person name="Criscuolo A."/>
        </authorList>
    </citation>
    <scope>NUCLEOTIDE SEQUENCE</scope>
    <source>
        <strain evidence="6">CIP111892</strain>
    </source>
</reference>
<evidence type="ECO:0000256" key="1">
    <source>
        <dbReference type="ARBA" id="ARBA00001933"/>
    </source>
</evidence>
<dbReference type="Proteomes" id="UP000838324">
    <property type="component" value="Unassembled WGS sequence"/>
</dbReference>
<gene>
    <name evidence="6" type="primary">dapL_2</name>
    <name evidence="6" type="ORF">PAECIP111892_02145</name>
</gene>